<feature type="repeat" description="TPR" evidence="3">
    <location>
        <begin position="1048"/>
        <end position="1081"/>
    </location>
</feature>
<feature type="repeat" description="TPR" evidence="3">
    <location>
        <begin position="990"/>
        <end position="1023"/>
    </location>
</feature>
<evidence type="ECO:0000256" key="4">
    <source>
        <dbReference type="SAM" id="Coils"/>
    </source>
</evidence>
<dbReference type="Pfam" id="PF13424">
    <property type="entry name" value="TPR_12"/>
    <property type="match status" value="8"/>
</dbReference>
<feature type="repeat" description="TPR" evidence="3">
    <location>
        <begin position="738"/>
        <end position="771"/>
    </location>
</feature>
<evidence type="ECO:0000256" key="1">
    <source>
        <dbReference type="ARBA" id="ARBA00022737"/>
    </source>
</evidence>
<dbReference type="PROSITE" id="PS50293">
    <property type="entry name" value="TPR_REGION"/>
    <property type="match status" value="16"/>
</dbReference>
<keyword evidence="4" id="KW-0175">Coiled coil</keyword>
<name>A0ABN8QXU7_9CNID</name>
<feature type="coiled-coil region" evidence="4">
    <location>
        <begin position="168"/>
        <end position="202"/>
    </location>
</feature>
<proteinExistence type="predicted"/>
<dbReference type="InterPro" id="IPR027417">
    <property type="entry name" value="P-loop_NTPase"/>
</dbReference>
<dbReference type="InterPro" id="IPR019734">
    <property type="entry name" value="TPR_rpt"/>
</dbReference>
<dbReference type="PANTHER" id="PTHR45641">
    <property type="entry name" value="TETRATRICOPEPTIDE REPEAT PROTEIN (AFU_ORTHOLOGUE AFUA_6G03870)"/>
    <property type="match status" value="1"/>
</dbReference>
<sequence>MEYTWEQLNYFRACYIAFNLVPQGLRKVFKQEWDFLYKTTPFGEWKDISQNGRDFDSKESRKSHTKNARLLATIKRGNTAEWDCSCLFFAILYSDCIGSTLSTAVRKEVDDLRQVRNDIAHLNEVELTDAAFHNYVARVLAAFNSLKLPINEVDDIKNQTDFPTAEGLKTVEEENRNLTSELQSTQATLQTKHEEVETLTQEINSKVESFCTLTFKPSHKIIKRSSDVTRIMTKLDELYNESNGAISTIYLSGIPGCGKSQLARQLGQDIFDRRLHEIDSLMFVATLNAETLDTLADSYSSLARHLGITEYTLTNLETFTKENPREKIQYLKQVIYPKTKQFSNWLIIADNVVDLSLVCRDLPPTGSEEWGHGQVLITTQDSRLIPSSAPLTYHESLSNGMHPDDAVNLLRQVSQIQDQNQDEKVAEVLEYQPLALAAAAFYVQTIVLSGSPNYHWKDYLEALSHGEREATEKLLANQNIAYSEATTTAIQMAIMRALESDDVLREVLYLFSLCAPESLPMEVAVDFVKLRITGETEELIKTKLFKASLLSCSHDKDGSDTFIRMHNIVHEVLKSITTSKIDSTDRVQCISDVIEIFHSLMEENINRLHSSRHIFAKLRVITSHCKVLHVIVNTDFTKSKVLLTSINPRKLVSWLSLAANVCCDLSNPSDAYRFSTSICNFIHFLNDFKEDKLLRANIYSIQGNVYRDLGQYSEAKEYYEKALIVRKEIYGEKHGDVAASYNNLGIVYSDLGQYSQAKEYYEKALIIRKEVYGEKHGDVAASYNNLGIVYRDLGQYSEAKEYYEKALIIKKEVYGEKHGDVAASYNNMGIVYSDLGQYSEAKEYYEKALIIRKEICGEKHGDVAASYNNLGAVYKELGQYSEAKEYYEKALIIKKKIYGEKHGDVAACYNNLGIVYKELGQYSEAKEYYEKALIIKKKIYGEKHGDVAGTYNNLGIVYRHLGQYSEAKEYCEKALIIKKKIYGEKHGDVAASYNNLGIVYSDLGQYSEAKEYYEKALIIRKEIYGEKHGDVAASYNNLGIHGDVKSMVTSYNNLGIVYRDLGQYSEAKEYYEKALIIRKEIYGEKHGDVAASYNNLGIVYSDLGQYSEAKEYYEKALIIRKEIYGEKHGDVAASYNNLGIVYRDLGQYSEAKEYYEKALIIRKEVYGEKHGDVAASYNNLGIVYSDLGQYSEAKEYYEKALIIRKEIYGEKHGDVAASYNNLGIVYRDLGQYSEAKEYYEKALIIRKEVCGEKHGDVAASYNNLGIVYSDLGQYSEAKEYYEKALIIRKEIYGEKHGDVAASYNSLGIVYRHLGQYSEAKEYYEKALIIRKEVYSEKHGDVAASYNNLGIVYRDLGQYSEAKEYYEKALIIRKEVYGEKHGDVAASYNSLGIVYNDLCQYSEAKEYFEKALIIRKEIYGDQHALTERTFRNLKI</sequence>
<comment type="caution">
    <text evidence="5">The sequence shown here is derived from an EMBL/GenBank/DDBJ whole genome shotgun (WGS) entry which is preliminary data.</text>
</comment>
<feature type="repeat" description="TPR" evidence="3">
    <location>
        <begin position="864"/>
        <end position="897"/>
    </location>
</feature>
<gene>
    <name evidence="5" type="ORF">PLOB_00010373</name>
</gene>
<dbReference type="Proteomes" id="UP001159405">
    <property type="component" value="Unassembled WGS sequence"/>
</dbReference>
<feature type="repeat" description="TPR" evidence="3">
    <location>
        <begin position="1174"/>
        <end position="1207"/>
    </location>
</feature>
<organism evidence="5 6">
    <name type="scientific">Porites lobata</name>
    <dbReference type="NCBI Taxonomy" id="104759"/>
    <lineage>
        <taxon>Eukaryota</taxon>
        <taxon>Metazoa</taxon>
        <taxon>Cnidaria</taxon>
        <taxon>Anthozoa</taxon>
        <taxon>Hexacorallia</taxon>
        <taxon>Scleractinia</taxon>
        <taxon>Fungiina</taxon>
        <taxon>Poritidae</taxon>
        <taxon>Porites</taxon>
    </lineage>
</organism>
<dbReference type="PROSITE" id="PS50005">
    <property type="entry name" value="TPR"/>
    <property type="match status" value="17"/>
</dbReference>
<feature type="repeat" description="TPR" evidence="3">
    <location>
        <begin position="948"/>
        <end position="981"/>
    </location>
</feature>
<feature type="repeat" description="TPR" evidence="3">
    <location>
        <begin position="1216"/>
        <end position="1249"/>
    </location>
</feature>
<dbReference type="SUPFAM" id="SSF52540">
    <property type="entry name" value="P-loop containing nucleoside triphosphate hydrolases"/>
    <property type="match status" value="1"/>
</dbReference>
<evidence type="ECO:0000313" key="6">
    <source>
        <dbReference type="Proteomes" id="UP001159405"/>
    </source>
</evidence>
<dbReference type="Pfam" id="PF13374">
    <property type="entry name" value="TPR_10"/>
    <property type="match status" value="1"/>
</dbReference>
<dbReference type="PANTHER" id="PTHR45641:SF1">
    <property type="entry name" value="AAA+ ATPASE DOMAIN-CONTAINING PROTEIN"/>
    <property type="match status" value="1"/>
</dbReference>
<evidence type="ECO:0000256" key="3">
    <source>
        <dbReference type="PROSITE-ProRule" id="PRU00339"/>
    </source>
</evidence>
<feature type="repeat" description="TPR" evidence="3">
    <location>
        <begin position="822"/>
        <end position="855"/>
    </location>
</feature>
<feature type="non-terminal residue" evidence="5">
    <location>
        <position position="1434"/>
    </location>
</feature>
<dbReference type="PRINTS" id="PR00381">
    <property type="entry name" value="KINESINLIGHT"/>
</dbReference>
<keyword evidence="1" id="KW-0677">Repeat</keyword>
<evidence type="ECO:0008006" key="7">
    <source>
        <dbReference type="Google" id="ProtNLM"/>
    </source>
</evidence>
<feature type="repeat" description="TPR" evidence="3">
    <location>
        <begin position="1384"/>
        <end position="1417"/>
    </location>
</feature>
<protein>
    <recommendedName>
        <fullName evidence="7">UDP-N-acetylglucosamine--peptide N-acetylglucosaminyltransferase SPINDLY</fullName>
    </recommendedName>
</protein>
<feature type="repeat" description="TPR" evidence="3">
    <location>
        <begin position="1342"/>
        <end position="1375"/>
    </location>
</feature>
<reference evidence="5 6" key="1">
    <citation type="submission" date="2022-05" db="EMBL/GenBank/DDBJ databases">
        <authorList>
            <consortium name="Genoscope - CEA"/>
            <person name="William W."/>
        </authorList>
    </citation>
    <scope>NUCLEOTIDE SEQUENCE [LARGE SCALE GENOMIC DNA]</scope>
</reference>
<feature type="repeat" description="TPR" evidence="3">
    <location>
        <begin position="696"/>
        <end position="729"/>
    </location>
</feature>
<accession>A0ABN8QXU7</accession>
<evidence type="ECO:0000313" key="5">
    <source>
        <dbReference type="EMBL" id="CAH3169884.1"/>
    </source>
</evidence>
<dbReference type="InterPro" id="IPR011990">
    <property type="entry name" value="TPR-like_helical_dom_sf"/>
</dbReference>
<dbReference type="Gene3D" id="3.40.50.300">
    <property type="entry name" value="P-loop containing nucleotide triphosphate hydrolases"/>
    <property type="match status" value="1"/>
</dbReference>
<dbReference type="SUPFAM" id="SSF48452">
    <property type="entry name" value="TPR-like"/>
    <property type="match status" value="2"/>
</dbReference>
<feature type="repeat" description="TPR" evidence="3">
    <location>
        <begin position="906"/>
        <end position="939"/>
    </location>
</feature>
<feature type="repeat" description="TPR" evidence="3">
    <location>
        <begin position="1300"/>
        <end position="1333"/>
    </location>
</feature>
<dbReference type="Gene3D" id="1.25.40.10">
    <property type="entry name" value="Tetratricopeptide repeat domain"/>
    <property type="match status" value="6"/>
</dbReference>
<feature type="repeat" description="TPR" evidence="3">
    <location>
        <begin position="1258"/>
        <end position="1291"/>
    </location>
</feature>
<dbReference type="EMBL" id="CALNXK010000152">
    <property type="protein sequence ID" value="CAH3169884.1"/>
    <property type="molecule type" value="Genomic_DNA"/>
</dbReference>
<feature type="repeat" description="TPR" evidence="3">
    <location>
        <begin position="1090"/>
        <end position="1123"/>
    </location>
</feature>
<feature type="repeat" description="TPR" evidence="3">
    <location>
        <begin position="1132"/>
        <end position="1165"/>
    </location>
</feature>
<keyword evidence="2 3" id="KW-0802">TPR repeat</keyword>
<evidence type="ECO:0000256" key="2">
    <source>
        <dbReference type="ARBA" id="ARBA00022803"/>
    </source>
</evidence>
<keyword evidence="6" id="KW-1185">Reference proteome</keyword>
<dbReference type="SMART" id="SM00028">
    <property type="entry name" value="TPR"/>
    <property type="match status" value="17"/>
</dbReference>
<feature type="repeat" description="TPR" evidence="3">
    <location>
        <begin position="780"/>
        <end position="813"/>
    </location>
</feature>